<accession>A0A0E9QMA0</accession>
<dbReference type="EMBL" id="GBXM01090541">
    <property type="protein sequence ID" value="JAH18036.1"/>
    <property type="molecule type" value="Transcribed_RNA"/>
</dbReference>
<reference evidence="1" key="1">
    <citation type="submission" date="2014-11" db="EMBL/GenBank/DDBJ databases">
        <authorList>
            <person name="Amaro Gonzalez C."/>
        </authorList>
    </citation>
    <scope>NUCLEOTIDE SEQUENCE</scope>
</reference>
<organism evidence="1">
    <name type="scientific">Anguilla anguilla</name>
    <name type="common">European freshwater eel</name>
    <name type="synonym">Muraena anguilla</name>
    <dbReference type="NCBI Taxonomy" id="7936"/>
    <lineage>
        <taxon>Eukaryota</taxon>
        <taxon>Metazoa</taxon>
        <taxon>Chordata</taxon>
        <taxon>Craniata</taxon>
        <taxon>Vertebrata</taxon>
        <taxon>Euteleostomi</taxon>
        <taxon>Actinopterygii</taxon>
        <taxon>Neopterygii</taxon>
        <taxon>Teleostei</taxon>
        <taxon>Anguilliformes</taxon>
        <taxon>Anguillidae</taxon>
        <taxon>Anguilla</taxon>
    </lineage>
</organism>
<sequence length="32" mass="3401">MIGAAVTIYSHSQSLSSFTVKKEKLASTTTNV</sequence>
<protein>
    <submittedName>
        <fullName evidence="1">Uncharacterized protein</fullName>
    </submittedName>
</protein>
<name>A0A0E9QMA0_ANGAN</name>
<reference evidence="1" key="2">
    <citation type="journal article" date="2015" name="Fish Shellfish Immunol.">
        <title>Early steps in the European eel (Anguilla anguilla)-Vibrio vulnificus interaction in the gills: Role of the RtxA13 toxin.</title>
        <authorList>
            <person name="Callol A."/>
            <person name="Pajuelo D."/>
            <person name="Ebbesson L."/>
            <person name="Teles M."/>
            <person name="MacKenzie S."/>
            <person name="Amaro C."/>
        </authorList>
    </citation>
    <scope>NUCLEOTIDE SEQUENCE</scope>
</reference>
<dbReference type="AlphaFoldDB" id="A0A0E9QMA0"/>
<evidence type="ECO:0000313" key="1">
    <source>
        <dbReference type="EMBL" id="JAH18036.1"/>
    </source>
</evidence>
<proteinExistence type="predicted"/>